<keyword evidence="1" id="KW-1003">Cell membrane</keyword>
<evidence type="ECO:0000313" key="6">
    <source>
        <dbReference type="Proteomes" id="UP000509568"/>
    </source>
</evidence>
<evidence type="ECO:0000259" key="3">
    <source>
        <dbReference type="Pfam" id="PF00535"/>
    </source>
</evidence>
<dbReference type="Pfam" id="PF00535">
    <property type="entry name" value="Glycos_transf_2"/>
    <property type="match status" value="2"/>
</dbReference>
<dbReference type="InterPro" id="IPR029044">
    <property type="entry name" value="Nucleotide-diphossugar_trans"/>
</dbReference>
<dbReference type="CDD" id="cd04186">
    <property type="entry name" value="GT_2_like_c"/>
    <property type="match status" value="1"/>
</dbReference>
<keyword evidence="5" id="KW-0808">Transferase</keyword>
<dbReference type="InterPro" id="IPR013217">
    <property type="entry name" value="Methyltransf_12"/>
</dbReference>
<gene>
    <name evidence="5" type="ORF">HWQ56_21315</name>
</gene>
<keyword evidence="1" id="KW-0472">Membrane</keyword>
<protein>
    <submittedName>
        <fullName evidence="5">Glycosyltransferase</fullName>
    </submittedName>
</protein>
<proteinExistence type="predicted"/>
<dbReference type="InterPro" id="IPR029063">
    <property type="entry name" value="SAM-dependent_MTases_sf"/>
</dbReference>
<dbReference type="InterPro" id="IPR001173">
    <property type="entry name" value="Glyco_trans_2-like"/>
</dbReference>
<keyword evidence="6" id="KW-1185">Reference proteome</keyword>
<evidence type="ECO:0000313" key="5">
    <source>
        <dbReference type="EMBL" id="QKZ06177.1"/>
    </source>
</evidence>
<name>A0A7D5D9M5_9PSED</name>
<dbReference type="PANTHER" id="PTHR43179">
    <property type="entry name" value="RHAMNOSYLTRANSFERASE WBBL"/>
    <property type="match status" value="1"/>
</dbReference>
<dbReference type="SUPFAM" id="SSF53335">
    <property type="entry name" value="S-adenosyl-L-methionine-dependent methyltransferases"/>
    <property type="match status" value="1"/>
</dbReference>
<feature type="domain" description="Glycosyltransferase 2-like" evidence="3">
    <location>
        <begin position="1023"/>
        <end position="1183"/>
    </location>
</feature>
<dbReference type="SUPFAM" id="SSF53448">
    <property type="entry name" value="Nucleotide-diphospho-sugar transferases"/>
    <property type="match status" value="2"/>
</dbReference>
<dbReference type="Gene3D" id="3.40.50.150">
    <property type="entry name" value="Vaccinia Virus protein VP39"/>
    <property type="match status" value="1"/>
</dbReference>
<sequence length="1556" mass="173043">MFDLEQQGYVLNALTGIWERDDYAGIAYSDGDTTEIKLGKILREASDLSALSSELREHCTDWATLYHLSSARGNILRPFEQYLNSDILEIGAGCGAISRYLGECGGNVLSLEGSPRRAQMAASRTRDLDNVTVLAERFDDFKTDHRFDVITLIGVLEYASMFSNAEDPALGMLERIRSLLKPNGHLFIAIENQLGLKYFAGAPEDHLGVPMYGIEGRYLKGQPKTFGRKELAELIKRAGFAQSEFLSPSPDYKLPNSITTERGLGSRDFDAAALAWQNVKKDPQLPGETFFNLEQAWPVVIDNGLGMDMANSFLIAASQDLQPTVPENVLAYHYSTGRKTSYCKESRFVDTADGIVVKYRRLDSQEAAVASRGFNYILPEQDRYVRGHVLSEDFLDIAATQNWTIDDFGGFVTQYIRALQGLLAQRGESVELNAVDAVLPGIFLDAVPQNIVINDEHTPSLIDIEWEVTSGVSLGHLLMRALLLLIASANPFVASPAMPSRRQFVIGVLKAAGLSVTHRQLDSYVALEAEFQETVTGRAAAEFLDWAPDEPVHQKKPVTRAVMHTKLYCSDAQGTFSEASTATAEVFPGKQTLSFDLSNFEQPLRTIRFDPVDTRISFSINYMRVISHGETLWAWSGRLDELKGVAGLMQVARPDYSGFFLSMDSDPHFELPIDLSTLSAFTHLTLELELVIHTDEHVAQELKQGSHEEVNSPQKDLHAPLQLLLGINKKLNNLLTDREGRIRELTAELDLRQQHGELFESNLNTKGGGADAHPSRSTVADSIVQNLMGEYSRQMSKRITDLLAAKQQLDEHFRQALVIHGNNAELPDGVQLGQQSVMSLIDIAVPGASEDLAENTLLQISAPACNEQVRQLQAEVAALHQQLQQMQIEKDTHIHNLNLHILALARSTSWRITRPLRVSVRGARMINDGAKLLPSIVRRGGGVGATLRKAARVLRAQGVQGVIAHLNWFRNNTSLDLTSLERKETSDRHDYTTWVEHYDTLDDTTRWKLKEQIRLWPKTPVISIIMPVYNPPIALLEEAVASVQNQLYSKWELCIADDASTNPEVAEYLKSVSKKDARIKVSFREKNGHISEASNSALALATGAFVALMDNDDLIAEHALYWIAKTINENPQAGIIYSDEDKIDNNGVRSAPYFKSSWNKFLFRSQNMICHLGAYRRDLVNQLGGFRVGFEGSQDYDLALRCSDAIDPSAIIHIPRVLYHWRMHSGSTALAGNEKPYAALAGVRALDEHLQRIGCAGHTELLPTGMYRVHYEVPSPAPLVSLVIPTKNAHALVKQCIDSIIGLSTYPAYEIILVDNGSDEPASIEYFESLKNVPNVRVVRDDGPFNYSAINNRAVEIANGELVGLINNDIEVITPEWLDEMVAIAMQPGVGAVGARLWYPDDRLQHGGVVVGVGGVAGHSHKYLPKGHHGYFGRAELIQEFSAVTAACLIIKKSIFNEVHGLDEVNLSVAFNDVDFCLRVQEAGYVNVWTPYAELYHHESATRGLEDTPAKKERFTNEVLYMKGRWPKIEQDYTYNPNLTLEHEDFGLAWPPRVTP</sequence>
<feature type="domain" description="Glycosyltransferase 2-like" evidence="3">
    <location>
        <begin position="1281"/>
        <end position="1403"/>
    </location>
</feature>
<keyword evidence="1" id="KW-0997">Cell inner membrane</keyword>
<feature type="coiled-coil region" evidence="2">
    <location>
        <begin position="862"/>
        <end position="889"/>
    </location>
</feature>
<evidence type="ECO:0000256" key="1">
    <source>
        <dbReference type="ARBA" id="ARBA00022519"/>
    </source>
</evidence>
<evidence type="ECO:0000256" key="2">
    <source>
        <dbReference type="SAM" id="Coils"/>
    </source>
</evidence>
<dbReference type="Pfam" id="PF08242">
    <property type="entry name" value="Methyltransf_12"/>
    <property type="match status" value="1"/>
</dbReference>
<keyword evidence="2" id="KW-0175">Coiled coil</keyword>
<dbReference type="RefSeq" id="WP_176571722.1">
    <property type="nucleotide sequence ID" value="NZ_CP056030.1"/>
</dbReference>
<organism evidence="5 6">
    <name type="scientific">Pseudomonas eucalypticola</name>
    <dbReference type="NCBI Taxonomy" id="2599595"/>
    <lineage>
        <taxon>Bacteria</taxon>
        <taxon>Pseudomonadati</taxon>
        <taxon>Pseudomonadota</taxon>
        <taxon>Gammaproteobacteria</taxon>
        <taxon>Pseudomonadales</taxon>
        <taxon>Pseudomonadaceae</taxon>
        <taxon>Pseudomonas</taxon>
    </lineage>
</organism>
<reference evidence="5 6" key="1">
    <citation type="submission" date="2020-06" db="EMBL/GenBank/DDBJ databases">
        <title>Pseudomonas eucalypticola sp. nov., an endophyte of Eucalyptus dunnii leaves with biocontrol ability of eucalyptus leaf blight.</title>
        <authorList>
            <person name="Liu Y."/>
            <person name="Song Z."/>
            <person name="Zeng H."/>
            <person name="Lu M."/>
            <person name="Wang X."/>
            <person name="Lian X."/>
            <person name="Zhang Q."/>
        </authorList>
    </citation>
    <scope>NUCLEOTIDE SEQUENCE [LARGE SCALE GENOMIC DNA]</scope>
    <source>
        <strain evidence="5 6">NP-1</strain>
    </source>
</reference>
<dbReference type="CDD" id="cd02440">
    <property type="entry name" value="AdoMet_MTases"/>
    <property type="match status" value="1"/>
</dbReference>
<dbReference type="PANTHER" id="PTHR43179:SF7">
    <property type="entry name" value="RHAMNOSYLTRANSFERASE WBBL"/>
    <property type="match status" value="1"/>
</dbReference>
<dbReference type="EMBL" id="CP056030">
    <property type="protein sequence ID" value="QKZ06177.1"/>
    <property type="molecule type" value="Genomic_DNA"/>
</dbReference>
<feature type="domain" description="Methyltransferase type 12" evidence="4">
    <location>
        <begin position="88"/>
        <end position="186"/>
    </location>
</feature>
<accession>A0A7D5D9M5</accession>
<dbReference type="Proteomes" id="UP000509568">
    <property type="component" value="Chromosome"/>
</dbReference>
<evidence type="ECO:0000259" key="4">
    <source>
        <dbReference type="Pfam" id="PF08242"/>
    </source>
</evidence>
<dbReference type="GO" id="GO:0016757">
    <property type="term" value="F:glycosyltransferase activity"/>
    <property type="evidence" value="ECO:0007669"/>
    <property type="project" value="UniProtKB-KW"/>
</dbReference>
<dbReference type="CDD" id="cd04184">
    <property type="entry name" value="GT2_RfbC_Mx_like"/>
    <property type="match status" value="1"/>
</dbReference>
<dbReference type="Gene3D" id="3.90.550.10">
    <property type="entry name" value="Spore Coat Polysaccharide Biosynthesis Protein SpsA, Chain A"/>
    <property type="match status" value="2"/>
</dbReference>
<dbReference type="KEGG" id="pez:HWQ56_21315"/>